<evidence type="ECO:0000313" key="3">
    <source>
        <dbReference type="EMBL" id="KAE9454665.1"/>
    </source>
</evidence>
<dbReference type="InterPro" id="IPR038245">
    <property type="entry name" value="MogR_DNA-bd_sf"/>
</dbReference>
<name>A0A6A4LAK4_9ERIC</name>
<sequence length="1843" mass="207141">MSGNYDSGAVENGGDETGSPGGAGGFVTVEPVEVIGMVNGTVDQQNQLQEPSSPQVDHVYLSNGVLLTGDDSAENVPSDVGVIEDGGKEEMFVDCPDELILSDNREAMATPEMQESSEEKDDMQDFGVHESANGRQEYKEDRDALLKELANLQHQLKALTGQHSSLEENTSGLVDRVNEEEMGEVEKKISLSDNPLHDMMNECSNLVQNALDVRLQKDEMIRELKTMLSMKGQEIEDLHAKVHDEQHHVEAIADRMLASLGMAVTEENLLDDSVSGKMSHVEKNTYLLIENYNYFLSEIYLLQQCLTEARPDLSVQNDFGTTFLATRDVLLEHKRKEVDLSQKLSNLEDESKKLVEQLDKSKEMVKLANGDVEKLRAELEHEKSKYANTKEKLSLAVTKGKALVQQRDSLKQSLAEKTSELERCLTELQEKSDSLVASEMRKEELVRTEILAASLQESVSQRNTILAQCEEILSETAVSQELQSADITDRIRWLADERNRLKGVTMEYDKLIDALSVIDIPENVSSSDLESRVNWIVQSFFQTKEEAIRLQDQISEVSGAARNEIERLTASLLAEQQEKIYLQEELKDLSHKYDKIVDRECHVSSEKNRMVSMLLEASGIPMDCQEDSDKPSSDVAVLIERCIGKVKEQSSASGPSGLEAEVFETIQTLLYVKDQELMLCEKLLEEDVLLRSKLNTLSDKLRNMSQEIEVLKDEKNAMQKDLERSEDKSALLREKLSMAVKKGKGLVQDRENLKKNLDEKTAEIDKLKLELQQQESALGDFRDQISILSTDVEVIPKLESDLTSMKDQKDQLEQFLVESNNLLQRVMESIDGIVLPIDSTFEEPAQKLQWLAGYLNECQVAKKHMDQELEKLKVESAALSNEIAEAYVAKKSLEEALSLAENNISRLAEEKRELEVDKTYGEQELQKALEEASAQAGKFAEACSTRKSLEDALSEAEDKISDLMNEKEEAHHSRASAETELKKVKEEVLIQTGKLTEAYGTIKSLEDALSQVETNVALLSDENNNVQVGRTNLENEMKKLKEEADSQSIKLTDSYSTIKKLEDALLKAENNVSELVGEKEKAGEEIVALNTKLNVCMEELAGTTGSLDSRSLELSSHLNSLQLLLKDDNLLSLLKRSFELKLERLRDMDVLLEDMKNHYLEMQSEPLQSYPAVTKVIFKLMLPMLQNVDFVLSKRSGLDNIANGDMNKGHANAEDGDSLESYFSKTVEGFHLRNKILADNVEGYSAFMDEFIAALLTKLLATRDGLMLKGDQIISLKQKVDNLEMVRQAQESKIVILENDISILLSACTDATNKLEAEIENNPVEVSSVPEMREVSGDAVAEHQTTLDNIKYLTTAKNLSLAARKVGHLIKQFGNLRNESADAIKELENNLTETRISLENAIEERDLNQSRISKLESDVEALQKSYQEVRFQVEDYEAKEDKMNDKEAEISSLRNALSTKEKEAEEAFMSASQVKSLYDKVNDLEVPFAEFKVGDTDFHNSDHAKKLFYIIDVVTPMLHHMNSLSHEKEELQSTLVKQVQEIEHLKEKVEQQNLDKQDYENMKNELFELEFTLESIIQKLGGNDLVEDPKTIGVRGFIPVLEKLVMAVILESENSKSKAQELSAKLLGSQKVVDELSNKVKFLEDSKQGRFVSPEVARETSIFEASSLPTRSEITEIEDAGPIAKKAVAPAAFATHARTLRKGSNDHLAIDIDSESDRLIKNEETDEDKGVISEGHIFKPLNTSGLVPLQGKMIADRIDGLCLNYPNYLNEQRYVDKGTCHKFVTYFRIYSQGIWWSSFDESSESKAWTYGLLVALAYMATSHPIAELVIHSPYIAPTPFLFF</sequence>
<keyword evidence="4" id="KW-1185">Reference proteome</keyword>
<reference evidence="3 4" key="1">
    <citation type="journal article" date="2019" name="Genome Biol. Evol.">
        <title>The Rhododendron genome and chromosomal organization provide insight into shared whole-genome duplications across the heath family (Ericaceae).</title>
        <authorList>
            <person name="Soza V.L."/>
            <person name="Lindsley D."/>
            <person name="Waalkes A."/>
            <person name="Ramage E."/>
            <person name="Patwardhan R.P."/>
            <person name="Burton J.N."/>
            <person name="Adey A."/>
            <person name="Kumar A."/>
            <person name="Qiu R."/>
            <person name="Shendure J."/>
            <person name="Hall B."/>
        </authorList>
    </citation>
    <scope>NUCLEOTIDE SEQUENCE [LARGE SCALE GENOMIC DNA]</scope>
    <source>
        <strain evidence="3">RSF 1966-606</strain>
    </source>
</reference>
<feature type="coiled-coil region" evidence="1">
    <location>
        <begin position="1273"/>
        <end position="1300"/>
    </location>
</feature>
<evidence type="ECO:0000313" key="4">
    <source>
        <dbReference type="Proteomes" id="UP000428333"/>
    </source>
</evidence>
<proteinExistence type="predicted"/>
<feature type="compositionally biased region" description="Gly residues" evidence="2">
    <location>
        <begin position="15"/>
        <end position="25"/>
    </location>
</feature>
<feature type="coiled-coil region" evidence="1">
    <location>
        <begin position="855"/>
        <end position="1085"/>
    </location>
</feature>
<accession>A0A6A4LAK4</accession>
<keyword evidence="1" id="KW-0175">Coiled coil</keyword>
<dbReference type="PANTHER" id="PTHR43939">
    <property type="entry name" value="COILED-COIL DOMAIN-CONTAINING PROTEIN 158"/>
    <property type="match status" value="1"/>
</dbReference>
<feature type="coiled-coil region" evidence="1">
    <location>
        <begin position="135"/>
        <end position="169"/>
    </location>
</feature>
<feature type="region of interest" description="Disordered" evidence="2">
    <location>
        <begin position="1"/>
        <end position="27"/>
    </location>
</feature>
<feature type="coiled-coil region" evidence="1">
    <location>
        <begin position="1370"/>
        <end position="1463"/>
    </location>
</feature>
<dbReference type="EMBL" id="QEFC01002099">
    <property type="protein sequence ID" value="KAE9454665.1"/>
    <property type="molecule type" value="Genomic_DNA"/>
</dbReference>
<feature type="coiled-coil region" evidence="1">
    <location>
        <begin position="330"/>
        <end position="431"/>
    </location>
</feature>
<dbReference type="Gene3D" id="1.20.120.1030">
    <property type="entry name" value="Motility repressor MogR, DNA-binding domain"/>
    <property type="match status" value="1"/>
</dbReference>
<feature type="non-terminal residue" evidence="3">
    <location>
        <position position="1"/>
    </location>
</feature>
<feature type="coiled-coil region" evidence="1">
    <location>
        <begin position="694"/>
        <end position="825"/>
    </location>
</feature>
<comment type="caution">
    <text evidence="3">The sequence shown here is derived from an EMBL/GenBank/DDBJ whole genome shotgun (WGS) entry which is preliminary data.</text>
</comment>
<evidence type="ECO:0000256" key="1">
    <source>
        <dbReference type="SAM" id="Coils"/>
    </source>
</evidence>
<feature type="coiled-coil region" evidence="1">
    <location>
        <begin position="1521"/>
        <end position="1579"/>
    </location>
</feature>
<evidence type="ECO:0000256" key="2">
    <source>
        <dbReference type="SAM" id="MobiDB-lite"/>
    </source>
</evidence>
<dbReference type="Proteomes" id="UP000428333">
    <property type="component" value="Linkage Group LG08"/>
</dbReference>
<protein>
    <submittedName>
        <fullName evidence="3">Uncharacterized protein</fullName>
    </submittedName>
</protein>
<dbReference type="PANTHER" id="PTHR43939:SF68">
    <property type="entry name" value="CENTROSOMAL PROTEIN OF 290 KDA-LIKE"/>
    <property type="match status" value="1"/>
</dbReference>
<gene>
    <name evidence="3" type="ORF">C3L33_13411</name>
</gene>
<dbReference type="OrthoDB" id="10255522at2759"/>
<organism evidence="3 4">
    <name type="scientific">Rhododendron williamsianum</name>
    <dbReference type="NCBI Taxonomy" id="262921"/>
    <lineage>
        <taxon>Eukaryota</taxon>
        <taxon>Viridiplantae</taxon>
        <taxon>Streptophyta</taxon>
        <taxon>Embryophyta</taxon>
        <taxon>Tracheophyta</taxon>
        <taxon>Spermatophyta</taxon>
        <taxon>Magnoliopsida</taxon>
        <taxon>eudicotyledons</taxon>
        <taxon>Gunneridae</taxon>
        <taxon>Pentapetalae</taxon>
        <taxon>asterids</taxon>
        <taxon>Ericales</taxon>
        <taxon>Ericaceae</taxon>
        <taxon>Ericoideae</taxon>
        <taxon>Rhodoreae</taxon>
        <taxon>Rhododendron</taxon>
    </lineage>
</organism>